<accession>A0A2U8P323</accession>
<evidence type="ECO:0000313" key="1">
    <source>
        <dbReference type="EMBL" id="AWL92112.1"/>
    </source>
</evidence>
<organism evidence="1 2">
    <name type="scientific">Bradyrhizobium ottawaense</name>
    <dbReference type="NCBI Taxonomy" id="931866"/>
    <lineage>
        <taxon>Bacteria</taxon>
        <taxon>Pseudomonadati</taxon>
        <taxon>Pseudomonadota</taxon>
        <taxon>Alphaproteobacteria</taxon>
        <taxon>Hyphomicrobiales</taxon>
        <taxon>Nitrobacteraceae</taxon>
        <taxon>Bradyrhizobium</taxon>
    </lineage>
</organism>
<dbReference type="KEGG" id="bot:CIT37_07790"/>
<protein>
    <recommendedName>
        <fullName evidence="3">Uracil-DNA glycosylase</fullName>
    </recommendedName>
</protein>
<dbReference type="AlphaFoldDB" id="A0A2U8P323"/>
<dbReference type="GeneID" id="92970539"/>
<dbReference type="Proteomes" id="UP000215703">
    <property type="component" value="Chromosome"/>
</dbReference>
<dbReference type="EMBL" id="CP029425">
    <property type="protein sequence ID" value="AWL92112.1"/>
    <property type="molecule type" value="Genomic_DNA"/>
</dbReference>
<evidence type="ECO:0008006" key="3">
    <source>
        <dbReference type="Google" id="ProtNLM"/>
    </source>
</evidence>
<reference evidence="1 2" key="1">
    <citation type="journal article" date="2014" name="Int. J. Syst. Evol. Microbiol.">
        <title>Bradyrhizobium ottawaense sp. nov., a symbiotic nitrogen fixing bacterium from root nodules of soybeans in Canada.</title>
        <authorList>
            <person name="Yu X."/>
            <person name="Cloutier S."/>
            <person name="Tambong J.T."/>
            <person name="Bromfield E.S."/>
        </authorList>
    </citation>
    <scope>NUCLEOTIDE SEQUENCE [LARGE SCALE GENOMIC DNA]</scope>
    <source>
        <strain evidence="1 2">OO99</strain>
    </source>
</reference>
<name>A0A2U8P323_9BRAD</name>
<sequence length="268" mass="28649">MSFATAKRIEVSELQRFASLITEVPESEIAADVTLGGRLLLAQQQPLAISYAPFEHIQHGARIAIVGITPGAQQARNALGELRRQLIAGADHGTALGAAKTFASFSGPMRANLVAMLDYIGLAGWMGLGSTAELWTSWSDLVHFTSAIRYPVFINGENYGGSPSMITTPLLRQALLQYLAEEVSALPNAVWVPLGPKVSEGLALLVKRGLLSADRLLVGLPHPSGANAERISYFLGRKDRASLSAKTSPDTIDAHRAALFDLIGNLPR</sequence>
<proteinExistence type="predicted"/>
<reference evidence="1 2" key="2">
    <citation type="journal article" date="2017" name="Syst. Appl. Microbiol.">
        <title>Soybeans inoculated with root zone soils of Canadian native legumes harbour diverse and novel Bradyrhizobium spp. that possess agricultural potential.</title>
        <authorList>
            <person name="Bromfield E.S.P."/>
            <person name="Cloutier S."/>
            <person name="Tambong J.T."/>
            <person name="Tran Thi T.V."/>
        </authorList>
    </citation>
    <scope>NUCLEOTIDE SEQUENCE [LARGE SCALE GENOMIC DNA]</scope>
    <source>
        <strain evidence="1 2">OO99</strain>
    </source>
</reference>
<dbReference type="RefSeq" id="WP_095426826.1">
    <property type="nucleotide sequence ID" value="NZ_CP029425.2"/>
</dbReference>
<evidence type="ECO:0000313" key="2">
    <source>
        <dbReference type="Proteomes" id="UP000215703"/>
    </source>
</evidence>
<gene>
    <name evidence="1" type="ORF">CIT37_07790</name>
</gene>